<comment type="caution">
    <text evidence="1">The sequence shown here is derived from an EMBL/GenBank/DDBJ whole genome shotgun (WGS) entry which is preliminary data.</text>
</comment>
<dbReference type="EMBL" id="LAZR01004089">
    <property type="protein sequence ID" value="KKN11903.1"/>
    <property type="molecule type" value="Genomic_DNA"/>
</dbReference>
<evidence type="ECO:0000313" key="1">
    <source>
        <dbReference type="EMBL" id="KKN11903.1"/>
    </source>
</evidence>
<dbReference type="Gene3D" id="3.30.2000.30">
    <property type="match status" value="1"/>
</dbReference>
<gene>
    <name evidence="1" type="ORF">LCGC14_1021840</name>
</gene>
<organism evidence="1">
    <name type="scientific">marine sediment metagenome</name>
    <dbReference type="NCBI Taxonomy" id="412755"/>
    <lineage>
        <taxon>unclassified sequences</taxon>
        <taxon>metagenomes</taxon>
        <taxon>ecological metagenomes</taxon>
    </lineage>
</organism>
<protein>
    <recommendedName>
        <fullName evidence="2">DUF3168 domain-containing protein</fullName>
    </recommendedName>
</protein>
<dbReference type="AlphaFoldDB" id="A0A0F9R357"/>
<dbReference type="InterPro" id="IPR053745">
    <property type="entry name" value="Viral_Tail_Comp_sf"/>
</dbReference>
<sequence length="243" mass="25539">MGIVAQPGARFGLDSPPDAPVITSAVDGGDQDSAVISITGTDTIRLFYRLLNAASFTTGLTRIGSGDITQTGLTAGQWYEFYCKADAEPGLSDPSNLVTLLILASTATIETAIYSLLSGDPTLSGLVGTRIDPLLVPQGTAMPAVTYMQIPSRRDDTLGGPTGLVQSRWQFNCWASTTAGARTVANALRQAISGYSGRGTGVVIQAIMAPDQEIDISANPAGKNVARRYGKSLDFTIWFCETP</sequence>
<dbReference type="Pfam" id="PF11367">
    <property type="entry name" value="Tail_completion_gp17"/>
    <property type="match status" value="1"/>
</dbReference>
<evidence type="ECO:0008006" key="2">
    <source>
        <dbReference type="Google" id="ProtNLM"/>
    </source>
</evidence>
<accession>A0A0F9R357</accession>
<dbReference type="InterPro" id="IPR021508">
    <property type="entry name" value="Gp17-like"/>
</dbReference>
<name>A0A0F9R357_9ZZZZ</name>
<proteinExistence type="predicted"/>
<reference evidence="1" key="1">
    <citation type="journal article" date="2015" name="Nature">
        <title>Complex archaea that bridge the gap between prokaryotes and eukaryotes.</title>
        <authorList>
            <person name="Spang A."/>
            <person name="Saw J.H."/>
            <person name="Jorgensen S.L."/>
            <person name="Zaremba-Niedzwiedzka K."/>
            <person name="Martijn J."/>
            <person name="Lind A.E."/>
            <person name="van Eijk R."/>
            <person name="Schleper C."/>
            <person name="Guy L."/>
            <person name="Ettema T.J."/>
        </authorList>
    </citation>
    <scope>NUCLEOTIDE SEQUENCE</scope>
</reference>